<reference evidence="5 6" key="1">
    <citation type="journal article" date="2016" name="Nat. Commun.">
        <title>Thousands of microbial genomes shed light on interconnected biogeochemical processes in an aquifer system.</title>
        <authorList>
            <person name="Anantharaman K."/>
            <person name="Brown C.T."/>
            <person name="Hug L.A."/>
            <person name="Sharon I."/>
            <person name="Castelle C.J."/>
            <person name="Probst A.J."/>
            <person name="Thomas B.C."/>
            <person name="Singh A."/>
            <person name="Wilkins M.J."/>
            <person name="Karaoz U."/>
            <person name="Brodie E.L."/>
            <person name="Williams K.H."/>
            <person name="Hubbard S.S."/>
            <person name="Banfield J.F."/>
        </authorList>
    </citation>
    <scope>NUCLEOTIDE SEQUENCE [LARGE SCALE GENOMIC DNA]</scope>
</reference>
<accession>A0A1F2WKX3</accession>
<dbReference type="SUPFAM" id="SSF51905">
    <property type="entry name" value="FAD/NAD(P)-binding domain"/>
    <property type="match status" value="1"/>
</dbReference>
<sequence length="354" mass="39463">MAEKIIVGAGLAGITAAINLAESGHDVTVLEKMKRVGEVPCNPCGHGTPMNAEAMEAYIGIDLKSAMTPLKGGIISLWGKRYWVDFPPNVPAWMIERGHRRTSMDYYLYHKALEAGVCFEFNHAILSERQLRELPPGSIIATGLHPDGFDAVGVPYVIAHGTFAKCRVPKREPQVTVYFDDYSDDYAFTCSMNGEALAVMFNRHRPIARWEMEKFAEQAVFEDGYPFKKFFPQTAGAFPAGTYKNPRLFQDHLILAGSLAGIIDPFLCFGMHGALLSGAIAARAGDDPEASWKEFRRLNRNFYPLLAAKRAGLLLPQAKYLNHPARLGMRMMPLIGRFFMPLAFRTNVPGYRRI</sequence>
<comment type="caution">
    <text evidence="5">The sequence shown here is derived from an EMBL/GenBank/DDBJ whole genome shotgun (WGS) entry which is preliminary data.</text>
</comment>
<dbReference type="InterPro" id="IPR036188">
    <property type="entry name" value="FAD/NAD-bd_sf"/>
</dbReference>
<evidence type="ECO:0000256" key="2">
    <source>
        <dbReference type="ARBA" id="ARBA00022630"/>
    </source>
</evidence>
<evidence type="ECO:0000256" key="1">
    <source>
        <dbReference type="ARBA" id="ARBA00001974"/>
    </source>
</evidence>
<dbReference type="Gene3D" id="3.50.50.60">
    <property type="entry name" value="FAD/NAD(P)-binding domain"/>
    <property type="match status" value="2"/>
</dbReference>
<evidence type="ECO:0000313" key="6">
    <source>
        <dbReference type="Proteomes" id="UP000177876"/>
    </source>
</evidence>
<evidence type="ECO:0000313" key="5">
    <source>
        <dbReference type="EMBL" id="OFW57484.1"/>
    </source>
</evidence>
<dbReference type="PANTHER" id="PTHR42685">
    <property type="entry name" value="GERANYLGERANYL DIPHOSPHATE REDUCTASE"/>
    <property type="match status" value="1"/>
</dbReference>
<organism evidence="5 6">
    <name type="scientific">Candidatus Solincola sediminis</name>
    <dbReference type="NCBI Taxonomy" id="1797199"/>
    <lineage>
        <taxon>Bacteria</taxon>
        <taxon>Bacillati</taxon>
        <taxon>Actinomycetota</taxon>
        <taxon>Candidatus Geothermincolia</taxon>
        <taxon>Candidatus Geothermincolales</taxon>
        <taxon>Candidatus Geothermincolaceae</taxon>
        <taxon>Candidatus Solincola</taxon>
    </lineage>
</organism>
<comment type="cofactor">
    <cofactor evidence="1">
        <name>FAD</name>
        <dbReference type="ChEBI" id="CHEBI:57692"/>
    </cofactor>
</comment>
<dbReference type="STRING" id="1797197.A2Y75_00905"/>
<name>A0A1F2WKX3_9ACTN</name>
<dbReference type="PANTHER" id="PTHR42685:SF22">
    <property type="entry name" value="CONDITIONED MEDIUM FACTOR RECEPTOR 1"/>
    <property type="match status" value="1"/>
</dbReference>
<evidence type="ECO:0000256" key="3">
    <source>
        <dbReference type="ARBA" id="ARBA00022827"/>
    </source>
</evidence>
<dbReference type="PRINTS" id="PR00411">
    <property type="entry name" value="PNDRDTASEI"/>
</dbReference>
<dbReference type="Pfam" id="PF01134">
    <property type="entry name" value="GIDA"/>
    <property type="match status" value="1"/>
</dbReference>
<dbReference type="InterPro" id="IPR040131">
    <property type="entry name" value="MnmG_N"/>
</dbReference>
<dbReference type="EMBL" id="MELK01000033">
    <property type="protein sequence ID" value="OFW57484.1"/>
    <property type="molecule type" value="Genomic_DNA"/>
</dbReference>
<keyword evidence="2" id="KW-0285">Flavoprotein</keyword>
<gene>
    <name evidence="5" type="ORF">A2Y75_00905</name>
</gene>
<feature type="domain" description="MnmG N-terminal" evidence="4">
    <location>
        <begin position="5"/>
        <end position="48"/>
    </location>
</feature>
<dbReference type="AlphaFoldDB" id="A0A1F2WKX3"/>
<keyword evidence="3" id="KW-0274">FAD</keyword>
<protein>
    <recommendedName>
        <fullName evidence="4">MnmG N-terminal domain-containing protein</fullName>
    </recommendedName>
</protein>
<proteinExistence type="predicted"/>
<dbReference type="Proteomes" id="UP000177876">
    <property type="component" value="Unassembled WGS sequence"/>
</dbReference>
<dbReference type="InterPro" id="IPR050407">
    <property type="entry name" value="Geranylgeranyl_reductase"/>
</dbReference>
<evidence type="ECO:0000259" key="4">
    <source>
        <dbReference type="Pfam" id="PF01134"/>
    </source>
</evidence>